<dbReference type="GeneID" id="100890205"/>
<feature type="transmembrane region" description="Helical" evidence="8">
    <location>
        <begin position="322"/>
        <end position="341"/>
    </location>
</feature>
<dbReference type="AlphaFoldDB" id="A0A7M7NMS3"/>
<name>A0A7M7NMS3_STRPU</name>
<reference evidence="11" key="1">
    <citation type="submission" date="2015-02" db="EMBL/GenBank/DDBJ databases">
        <title>Genome sequencing for Strongylocentrotus purpuratus.</title>
        <authorList>
            <person name="Murali S."/>
            <person name="Liu Y."/>
            <person name="Vee V."/>
            <person name="English A."/>
            <person name="Wang M."/>
            <person name="Skinner E."/>
            <person name="Han Y."/>
            <person name="Muzny D.M."/>
            <person name="Worley K.C."/>
            <person name="Gibbs R.A."/>
        </authorList>
    </citation>
    <scope>NUCLEOTIDE SEQUENCE</scope>
</reference>
<evidence type="ECO:0000256" key="5">
    <source>
        <dbReference type="ARBA" id="ARBA00023136"/>
    </source>
</evidence>
<dbReference type="SUPFAM" id="SSF103473">
    <property type="entry name" value="MFS general substrate transporter"/>
    <property type="match status" value="1"/>
</dbReference>
<feature type="transmembrane region" description="Helical" evidence="8">
    <location>
        <begin position="236"/>
        <end position="254"/>
    </location>
</feature>
<feature type="transmembrane region" description="Helical" evidence="8">
    <location>
        <begin position="381"/>
        <end position="406"/>
    </location>
</feature>
<dbReference type="EnsemblMetazoa" id="XM_030982202">
    <property type="protein sequence ID" value="XP_030838062"/>
    <property type="gene ID" value="LOC100890205"/>
</dbReference>
<keyword evidence="11" id="KW-1185">Reference proteome</keyword>
<dbReference type="InParanoid" id="A0A7M7NMS3"/>
<feature type="transmembrane region" description="Helical" evidence="8">
    <location>
        <begin position="353"/>
        <end position="375"/>
    </location>
</feature>
<feature type="transmembrane region" description="Helical" evidence="8">
    <location>
        <begin position="147"/>
        <end position="166"/>
    </location>
</feature>
<proteinExistence type="inferred from homology"/>
<evidence type="ECO:0000256" key="7">
    <source>
        <dbReference type="SAM" id="MobiDB-lite"/>
    </source>
</evidence>
<protein>
    <recommendedName>
        <fullName evidence="9">Major facilitator superfamily (MFS) profile domain-containing protein</fullName>
    </recommendedName>
</protein>
<sequence>MTLCGESSEANTNSNGQAYYALFVFTILTALNQLHRYLLIAAIEPMSNDLQFGDRNCTPFNGTSAIDSYIQEYDLNTTAGDYCMHDDGIRCTNETTFQNTTLCEWHYTGTGSEYEILAGPVFIIVLGILGVPITVLAEMGRINRRNVVGVCTICWSLTIVCTGFSQTLAEVYVWRFLLGFFEAPFNPFSMTLLVTFFGPRRRGLAMGVAASGAYLGYGSSYAFIAVVNVIGWRWTYISTGIGGALLGLISLITVKNPYSKEKGNIPLGSVRNILKALGAEPWSVLSPIFLAFACKMGYQYTLSYNLNNYFVEYFPTFPTDVYLSWILALTGILAFMLGGFLSDIAGKRAGALGRLWTIVILEVIQIPLYVFFILLSLPTNIILGALGITVGDGWNGIGLSAIADIVSPSIRTVIYALFFCVMDVIGGCVIVAVTPLTDVAGLKSALLWLGTGMLVGGTLLILCGIIALVLLNRRRARSYHLEGTEEDALYSRNGSQGNHERTPLISDESTPT</sequence>
<dbReference type="RefSeq" id="XP_030838062.1">
    <property type="nucleotide sequence ID" value="XM_030982202.1"/>
</dbReference>
<feature type="transmembrane region" description="Helical" evidence="8">
    <location>
        <begin position="445"/>
        <end position="471"/>
    </location>
</feature>
<dbReference type="Gene3D" id="1.20.1250.20">
    <property type="entry name" value="MFS general substrate transporter like domains"/>
    <property type="match status" value="1"/>
</dbReference>
<evidence type="ECO:0000256" key="8">
    <source>
        <dbReference type="SAM" id="Phobius"/>
    </source>
</evidence>
<evidence type="ECO:0000256" key="4">
    <source>
        <dbReference type="ARBA" id="ARBA00022989"/>
    </source>
</evidence>
<evidence type="ECO:0000256" key="1">
    <source>
        <dbReference type="ARBA" id="ARBA00004141"/>
    </source>
</evidence>
<feature type="transmembrane region" description="Helical" evidence="8">
    <location>
        <begin position="20"/>
        <end position="43"/>
    </location>
</feature>
<dbReference type="Pfam" id="PF07690">
    <property type="entry name" value="MFS_1"/>
    <property type="match status" value="1"/>
</dbReference>
<dbReference type="PROSITE" id="PS50850">
    <property type="entry name" value="MFS"/>
    <property type="match status" value="1"/>
</dbReference>
<feature type="transmembrane region" description="Helical" evidence="8">
    <location>
        <begin position="413"/>
        <end position="433"/>
    </location>
</feature>
<dbReference type="PANTHER" id="PTHR23505">
    <property type="entry name" value="SPINSTER"/>
    <property type="match status" value="1"/>
</dbReference>
<keyword evidence="3 8" id="KW-0812">Transmembrane</keyword>
<keyword evidence="2" id="KW-0813">Transport</keyword>
<dbReference type="InterPro" id="IPR020846">
    <property type="entry name" value="MFS_dom"/>
</dbReference>
<feature type="domain" description="Major facilitator superfamily (MFS) profile" evidence="9">
    <location>
        <begin position="21"/>
        <end position="475"/>
    </location>
</feature>
<comment type="subcellular location">
    <subcellularLocation>
        <location evidence="1">Membrane</location>
        <topology evidence="1">Multi-pass membrane protein</topology>
    </subcellularLocation>
</comment>
<dbReference type="InterPro" id="IPR011701">
    <property type="entry name" value="MFS"/>
</dbReference>
<comment type="similarity">
    <text evidence="6">Belongs to the major facilitator superfamily. Spinster (TC 2.A.1.49) family.</text>
</comment>
<dbReference type="OMA" id="CTICWSL"/>
<dbReference type="GO" id="GO:0022857">
    <property type="term" value="F:transmembrane transporter activity"/>
    <property type="evidence" value="ECO:0000318"/>
    <property type="project" value="GO_Central"/>
</dbReference>
<feature type="transmembrane region" description="Helical" evidence="8">
    <location>
        <begin position="172"/>
        <end position="197"/>
    </location>
</feature>
<dbReference type="OrthoDB" id="3639251at2759"/>
<evidence type="ECO:0000259" key="9">
    <source>
        <dbReference type="PROSITE" id="PS50850"/>
    </source>
</evidence>
<feature type="region of interest" description="Disordered" evidence="7">
    <location>
        <begin position="490"/>
        <end position="512"/>
    </location>
</feature>
<dbReference type="InterPro" id="IPR036259">
    <property type="entry name" value="MFS_trans_sf"/>
</dbReference>
<evidence type="ECO:0000256" key="2">
    <source>
        <dbReference type="ARBA" id="ARBA00022448"/>
    </source>
</evidence>
<dbReference type="Proteomes" id="UP000007110">
    <property type="component" value="Unassembled WGS sequence"/>
</dbReference>
<dbReference type="KEGG" id="spu:100890205"/>
<evidence type="ECO:0000313" key="10">
    <source>
        <dbReference type="EnsemblMetazoa" id="XP_030838062"/>
    </source>
</evidence>
<evidence type="ECO:0000313" key="11">
    <source>
        <dbReference type="Proteomes" id="UP000007110"/>
    </source>
</evidence>
<evidence type="ECO:0000256" key="6">
    <source>
        <dbReference type="ARBA" id="ARBA00024338"/>
    </source>
</evidence>
<dbReference type="PANTHER" id="PTHR23505:SF79">
    <property type="entry name" value="PROTEIN SPINSTER"/>
    <property type="match status" value="1"/>
</dbReference>
<dbReference type="InterPro" id="IPR044770">
    <property type="entry name" value="MFS_spinster-like"/>
</dbReference>
<accession>A0A7M7NMS3</accession>
<dbReference type="GO" id="GO:0016020">
    <property type="term" value="C:membrane"/>
    <property type="evidence" value="ECO:0000318"/>
    <property type="project" value="GO_Central"/>
</dbReference>
<keyword evidence="4 8" id="KW-1133">Transmembrane helix</keyword>
<feature type="transmembrane region" description="Helical" evidence="8">
    <location>
        <begin position="282"/>
        <end position="302"/>
    </location>
</feature>
<feature type="transmembrane region" description="Helical" evidence="8">
    <location>
        <begin position="204"/>
        <end position="230"/>
    </location>
</feature>
<evidence type="ECO:0000256" key="3">
    <source>
        <dbReference type="ARBA" id="ARBA00022692"/>
    </source>
</evidence>
<feature type="transmembrane region" description="Helical" evidence="8">
    <location>
        <begin position="116"/>
        <end position="135"/>
    </location>
</feature>
<keyword evidence="5 8" id="KW-0472">Membrane</keyword>
<organism evidence="10 11">
    <name type="scientific">Strongylocentrotus purpuratus</name>
    <name type="common">Purple sea urchin</name>
    <dbReference type="NCBI Taxonomy" id="7668"/>
    <lineage>
        <taxon>Eukaryota</taxon>
        <taxon>Metazoa</taxon>
        <taxon>Echinodermata</taxon>
        <taxon>Eleutherozoa</taxon>
        <taxon>Echinozoa</taxon>
        <taxon>Echinoidea</taxon>
        <taxon>Euechinoidea</taxon>
        <taxon>Echinacea</taxon>
        <taxon>Camarodonta</taxon>
        <taxon>Echinidea</taxon>
        <taxon>Strongylocentrotidae</taxon>
        <taxon>Strongylocentrotus</taxon>
    </lineage>
</organism>
<reference evidence="10" key="2">
    <citation type="submission" date="2021-01" db="UniProtKB">
        <authorList>
            <consortium name="EnsemblMetazoa"/>
        </authorList>
    </citation>
    <scope>IDENTIFICATION</scope>
</reference>